<dbReference type="GO" id="GO:0005886">
    <property type="term" value="C:plasma membrane"/>
    <property type="evidence" value="ECO:0007669"/>
    <property type="project" value="UniProtKB-SubCell"/>
</dbReference>
<reference evidence="11" key="1">
    <citation type="submission" date="2022-01" db="EMBL/GenBank/DDBJ databases">
        <authorList>
            <person name="King R."/>
        </authorList>
    </citation>
    <scope>NUCLEOTIDE SEQUENCE</scope>
</reference>
<organism evidence="11 12">
    <name type="scientific">Chironomus riparius</name>
    <dbReference type="NCBI Taxonomy" id="315576"/>
    <lineage>
        <taxon>Eukaryota</taxon>
        <taxon>Metazoa</taxon>
        <taxon>Ecdysozoa</taxon>
        <taxon>Arthropoda</taxon>
        <taxon>Hexapoda</taxon>
        <taxon>Insecta</taxon>
        <taxon>Pterygota</taxon>
        <taxon>Neoptera</taxon>
        <taxon>Endopterygota</taxon>
        <taxon>Diptera</taxon>
        <taxon>Nematocera</taxon>
        <taxon>Chironomoidea</taxon>
        <taxon>Chironomidae</taxon>
        <taxon>Chironominae</taxon>
        <taxon>Chironomus</taxon>
    </lineage>
</organism>
<dbReference type="GO" id="GO:0005549">
    <property type="term" value="F:odorant binding"/>
    <property type="evidence" value="ECO:0007669"/>
    <property type="project" value="InterPro"/>
</dbReference>
<evidence type="ECO:0000256" key="7">
    <source>
        <dbReference type="ARBA" id="ARBA00023136"/>
    </source>
</evidence>
<evidence type="ECO:0000313" key="11">
    <source>
        <dbReference type="EMBL" id="CAG9806589.1"/>
    </source>
</evidence>
<evidence type="ECO:0000313" key="12">
    <source>
        <dbReference type="Proteomes" id="UP001153620"/>
    </source>
</evidence>
<evidence type="ECO:0000256" key="3">
    <source>
        <dbReference type="ARBA" id="ARBA00022606"/>
    </source>
</evidence>
<comment type="subcellular location">
    <subcellularLocation>
        <location evidence="1">Cell membrane</location>
        <topology evidence="1">Multi-pass membrane protein</topology>
    </subcellularLocation>
</comment>
<dbReference type="AlphaFoldDB" id="A0A9N9RZM7"/>
<evidence type="ECO:0000256" key="6">
    <source>
        <dbReference type="ARBA" id="ARBA00022989"/>
    </source>
</evidence>
<keyword evidence="5" id="KW-0552">Olfaction</keyword>
<keyword evidence="2" id="KW-1003">Cell membrane</keyword>
<feature type="transmembrane region" description="Helical" evidence="10">
    <location>
        <begin position="15"/>
        <end position="39"/>
    </location>
</feature>
<keyword evidence="12" id="KW-1185">Reference proteome</keyword>
<keyword evidence="4 10" id="KW-0812">Transmembrane</keyword>
<reference evidence="11" key="2">
    <citation type="submission" date="2022-10" db="EMBL/GenBank/DDBJ databases">
        <authorList>
            <consortium name="ENA_rothamsted_submissions"/>
            <consortium name="culmorum"/>
            <person name="King R."/>
        </authorList>
    </citation>
    <scope>NUCLEOTIDE SEQUENCE</scope>
</reference>
<feature type="transmembrane region" description="Helical" evidence="10">
    <location>
        <begin position="228"/>
        <end position="247"/>
    </location>
</feature>
<proteinExistence type="predicted"/>
<dbReference type="GO" id="GO:0007165">
    <property type="term" value="P:signal transduction"/>
    <property type="evidence" value="ECO:0007669"/>
    <property type="project" value="UniProtKB-KW"/>
</dbReference>
<dbReference type="PANTHER" id="PTHR21137">
    <property type="entry name" value="ODORANT RECEPTOR"/>
    <property type="match status" value="1"/>
</dbReference>
<dbReference type="EMBL" id="OU895879">
    <property type="protein sequence ID" value="CAG9806589.1"/>
    <property type="molecule type" value="Genomic_DNA"/>
</dbReference>
<feature type="transmembrane region" description="Helical" evidence="10">
    <location>
        <begin position="108"/>
        <end position="125"/>
    </location>
</feature>
<accession>A0A9N9RZM7</accession>
<feature type="transmembrane region" description="Helical" evidence="10">
    <location>
        <begin position="76"/>
        <end position="96"/>
    </location>
</feature>
<name>A0A9N9RZM7_9DIPT</name>
<dbReference type="Pfam" id="PF02949">
    <property type="entry name" value="7tm_6"/>
    <property type="match status" value="1"/>
</dbReference>
<feature type="transmembrane region" description="Helical" evidence="10">
    <location>
        <begin position="192"/>
        <end position="216"/>
    </location>
</feature>
<evidence type="ECO:0000256" key="2">
    <source>
        <dbReference type="ARBA" id="ARBA00022475"/>
    </source>
</evidence>
<evidence type="ECO:0008006" key="13">
    <source>
        <dbReference type="Google" id="ProtNLM"/>
    </source>
</evidence>
<feature type="transmembrane region" description="Helical" evidence="10">
    <location>
        <begin position="132"/>
        <end position="150"/>
    </location>
</feature>
<evidence type="ECO:0000256" key="10">
    <source>
        <dbReference type="SAM" id="Phobius"/>
    </source>
</evidence>
<keyword evidence="7 10" id="KW-0472">Membrane</keyword>
<keyword evidence="8" id="KW-0675">Receptor</keyword>
<dbReference type="PANTHER" id="PTHR21137:SF35">
    <property type="entry name" value="ODORANT RECEPTOR 19A-RELATED"/>
    <property type="match status" value="1"/>
</dbReference>
<gene>
    <name evidence="11" type="ORF">CHIRRI_LOCUS9444</name>
</gene>
<sequence length="313" mass="36126">MCSLSLLQVQSIETFALATMHIVGLAYCVFIVVSFYVYVPKIEKFLMKLCETVSEDDDAQTFIDEASVKALKVTKLVLFCEILAANFASSVIPLAFGCLPFPMWTPDWANSTVIFGIYWIIEWLTFNYVCQVVNIFFFSFAILVIINGYGKFLNVRLSMLVSTKNHDGYKDLVKCIVAHQKFKKMIDDFKEIWGAMIGILYKIIVIIIGTCIFNITKGEHKLTFRENLMFYIYIAAMVLYIYVPSYFGDMIYSTSSQFSYDLFSSDWVDADMKHKKAMIIVMENMKQTVKLSILFYDSLNLQLFQDVKNLVYF</sequence>
<dbReference type="OrthoDB" id="7789606at2759"/>
<evidence type="ECO:0000256" key="5">
    <source>
        <dbReference type="ARBA" id="ARBA00022725"/>
    </source>
</evidence>
<dbReference type="GO" id="GO:0004984">
    <property type="term" value="F:olfactory receptor activity"/>
    <property type="evidence" value="ECO:0007669"/>
    <property type="project" value="InterPro"/>
</dbReference>
<dbReference type="InterPro" id="IPR004117">
    <property type="entry name" value="7tm6_olfct_rcpt"/>
</dbReference>
<protein>
    <recommendedName>
        <fullName evidence="13">Odorant receptor</fullName>
    </recommendedName>
</protein>
<evidence type="ECO:0000256" key="1">
    <source>
        <dbReference type="ARBA" id="ARBA00004651"/>
    </source>
</evidence>
<keyword evidence="3" id="KW-0716">Sensory transduction</keyword>
<evidence type="ECO:0000256" key="4">
    <source>
        <dbReference type="ARBA" id="ARBA00022692"/>
    </source>
</evidence>
<keyword evidence="6 10" id="KW-1133">Transmembrane helix</keyword>
<evidence type="ECO:0000256" key="9">
    <source>
        <dbReference type="ARBA" id="ARBA00023224"/>
    </source>
</evidence>
<dbReference type="Proteomes" id="UP001153620">
    <property type="component" value="Chromosome 3"/>
</dbReference>
<keyword evidence="9" id="KW-0807">Transducer</keyword>
<evidence type="ECO:0000256" key="8">
    <source>
        <dbReference type="ARBA" id="ARBA00023170"/>
    </source>
</evidence>